<name>A0A6G0U6B0_APHGL</name>
<evidence type="ECO:0000313" key="13">
    <source>
        <dbReference type="EMBL" id="KAE9544149.1"/>
    </source>
</evidence>
<sequence>MDTYGVLKNEKFLLGNMSIQDFFKGRNVLVTGATGFMGKVLIEKLVRSCPEIGKICLLVRNKKGKDTNSRIKEILDVKLFDTIKEQKPGLMEEKLYPVLGDMTELRLGLSDEDYSFLVENVSVVFHVAASVRFDEPIRDATIMNVRGTREVVQLAKQMKRLKVLLHVSTAYCNCIREHVEEKVYESPIGWREAISIAENLDPTMSSILTKKFLGSFPNTYTLTKLLAEQIINEERNNIPVVIFRPSIVISSLNDPIKGWIDNFNGPIGLMMACGKGIVRITYGDKSIVPDYMAVDISIKSMIVAAWHRSKSNLLEKENYVPVYNSASVSKSVSNKQLLDLGMKTLEQYPFDEMMWRPTIKFTTCFYYYYLSTIIEQVFPAIFFDAFLDLIGKPHKRLLPLQQKIYVVTMALSYFTTKSWKFDNSNFLGLIDKIPDVDRKEFDYDFKDVDIIEFMKNATIGSQKYLFNVDETKLPFARKLLNRFIWMDRILKTFSATILVFILFYFNIIPSTFLHNICCHFRSI</sequence>
<evidence type="ECO:0000256" key="7">
    <source>
        <dbReference type="ARBA" id="ARBA00023098"/>
    </source>
</evidence>
<evidence type="ECO:0000256" key="9">
    <source>
        <dbReference type="ARBA" id="ARBA00052530"/>
    </source>
</evidence>
<dbReference type="Pfam" id="PF03015">
    <property type="entry name" value="Sterile"/>
    <property type="match status" value="1"/>
</dbReference>
<keyword evidence="10" id="KW-0560">Oxidoreductase</keyword>
<evidence type="ECO:0000256" key="4">
    <source>
        <dbReference type="ARBA" id="ARBA00022692"/>
    </source>
</evidence>
<dbReference type="PANTHER" id="PTHR11011">
    <property type="entry name" value="MALE STERILITY PROTEIN 2-RELATED"/>
    <property type="match status" value="1"/>
</dbReference>
<dbReference type="GO" id="GO:0080019">
    <property type="term" value="F:alcohol-forming very long-chain fatty acyl-CoA reductase activity"/>
    <property type="evidence" value="ECO:0007669"/>
    <property type="project" value="InterPro"/>
</dbReference>
<dbReference type="FunFam" id="3.40.50.720:FF:000143">
    <property type="entry name" value="Fatty acyl-CoA reductase"/>
    <property type="match status" value="1"/>
</dbReference>
<evidence type="ECO:0000256" key="10">
    <source>
        <dbReference type="RuleBase" id="RU363097"/>
    </source>
</evidence>
<comment type="caution">
    <text evidence="13">The sequence shown here is derived from an EMBL/GenBank/DDBJ whole genome shotgun (WGS) entry which is preliminary data.</text>
</comment>
<keyword evidence="8 10" id="KW-0472">Membrane</keyword>
<keyword evidence="5 10" id="KW-0521">NADP</keyword>
<keyword evidence="7 10" id="KW-0443">Lipid metabolism</keyword>
<evidence type="ECO:0000256" key="1">
    <source>
        <dbReference type="ARBA" id="ARBA00004141"/>
    </source>
</evidence>
<protein>
    <recommendedName>
        <fullName evidence="10">Fatty acyl-CoA reductase</fullName>
        <ecNumber evidence="10">1.2.1.84</ecNumber>
    </recommendedName>
</protein>
<evidence type="ECO:0000259" key="12">
    <source>
        <dbReference type="Pfam" id="PF07993"/>
    </source>
</evidence>
<evidence type="ECO:0000256" key="3">
    <source>
        <dbReference type="ARBA" id="ARBA00022516"/>
    </source>
</evidence>
<dbReference type="PANTHER" id="PTHR11011:SF24">
    <property type="entry name" value="FATTY ACYL-COA REDUCTASE"/>
    <property type="match status" value="1"/>
</dbReference>
<comment type="catalytic activity">
    <reaction evidence="9 10">
        <text>a long-chain fatty acyl-CoA + 2 NADPH + 2 H(+) = a long-chain primary fatty alcohol + 2 NADP(+) + CoA</text>
        <dbReference type="Rhea" id="RHEA:52716"/>
        <dbReference type="ChEBI" id="CHEBI:15378"/>
        <dbReference type="ChEBI" id="CHEBI:57287"/>
        <dbReference type="ChEBI" id="CHEBI:57783"/>
        <dbReference type="ChEBI" id="CHEBI:58349"/>
        <dbReference type="ChEBI" id="CHEBI:77396"/>
        <dbReference type="ChEBI" id="CHEBI:83139"/>
        <dbReference type="EC" id="1.2.1.84"/>
    </reaction>
</comment>
<accession>A0A6G0U6B0</accession>
<dbReference type="InterPro" id="IPR036291">
    <property type="entry name" value="NAD(P)-bd_dom_sf"/>
</dbReference>
<gene>
    <name evidence="13" type="ORF">AGLY_001838</name>
</gene>
<dbReference type="InterPro" id="IPR026055">
    <property type="entry name" value="FAR"/>
</dbReference>
<evidence type="ECO:0000256" key="2">
    <source>
        <dbReference type="ARBA" id="ARBA00005928"/>
    </source>
</evidence>
<keyword evidence="14" id="KW-1185">Reference proteome</keyword>
<proteinExistence type="inferred from homology"/>
<evidence type="ECO:0000256" key="8">
    <source>
        <dbReference type="ARBA" id="ARBA00023136"/>
    </source>
</evidence>
<dbReference type="Pfam" id="PF07993">
    <property type="entry name" value="NAD_binding_4"/>
    <property type="match status" value="1"/>
</dbReference>
<evidence type="ECO:0000256" key="5">
    <source>
        <dbReference type="ARBA" id="ARBA00022857"/>
    </source>
</evidence>
<dbReference type="GO" id="GO:0102965">
    <property type="term" value="F:alcohol-forming long-chain fatty acyl-CoA reductase activity"/>
    <property type="evidence" value="ECO:0007669"/>
    <property type="project" value="UniProtKB-EC"/>
</dbReference>
<dbReference type="EMBL" id="VYZN01000003">
    <property type="protein sequence ID" value="KAE9544149.1"/>
    <property type="molecule type" value="Genomic_DNA"/>
</dbReference>
<dbReference type="GO" id="GO:0035336">
    <property type="term" value="P:long-chain fatty-acyl-CoA metabolic process"/>
    <property type="evidence" value="ECO:0007669"/>
    <property type="project" value="TreeGrafter"/>
</dbReference>
<keyword evidence="3 10" id="KW-0444">Lipid biosynthesis</keyword>
<dbReference type="GO" id="GO:0016020">
    <property type="term" value="C:membrane"/>
    <property type="evidence" value="ECO:0007669"/>
    <property type="project" value="UniProtKB-SubCell"/>
</dbReference>
<dbReference type="OrthoDB" id="429813at2759"/>
<comment type="subcellular location">
    <subcellularLocation>
        <location evidence="1">Membrane</location>
        <topology evidence="1">Multi-pass membrane protein</topology>
    </subcellularLocation>
</comment>
<dbReference type="AlphaFoldDB" id="A0A6G0U6B0"/>
<dbReference type="CDD" id="cd05236">
    <property type="entry name" value="FAR-N_SDR_e"/>
    <property type="match status" value="1"/>
</dbReference>
<keyword evidence="6 10" id="KW-1133">Transmembrane helix</keyword>
<dbReference type="SUPFAM" id="SSF51735">
    <property type="entry name" value="NAD(P)-binding Rossmann-fold domains"/>
    <property type="match status" value="1"/>
</dbReference>
<feature type="transmembrane region" description="Helical" evidence="10">
    <location>
        <begin position="489"/>
        <end position="508"/>
    </location>
</feature>
<keyword evidence="4 10" id="KW-0812">Transmembrane</keyword>
<feature type="domain" description="Thioester reductase (TE)" evidence="12">
    <location>
        <begin position="30"/>
        <end position="301"/>
    </location>
</feature>
<dbReference type="Gene3D" id="3.40.50.720">
    <property type="entry name" value="NAD(P)-binding Rossmann-like Domain"/>
    <property type="match status" value="1"/>
</dbReference>
<reference evidence="13 14" key="1">
    <citation type="submission" date="2019-08" db="EMBL/GenBank/DDBJ databases">
        <title>The genome of the soybean aphid Biotype 1, its phylome, world population structure and adaptation to the North American continent.</title>
        <authorList>
            <person name="Giordano R."/>
            <person name="Donthu R.K."/>
            <person name="Hernandez A.G."/>
            <person name="Wright C.L."/>
            <person name="Zimin A.V."/>
        </authorList>
    </citation>
    <scope>NUCLEOTIDE SEQUENCE [LARGE SCALE GENOMIC DNA]</scope>
    <source>
        <tissue evidence="13">Whole aphids</tissue>
    </source>
</reference>
<dbReference type="Proteomes" id="UP000475862">
    <property type="component" value="Unassembled WGS sequence"/>
</dbReference>
<organism evidence="13 14">
    <name type="scientific">Aphis glycines</name>
    <name type="common">Soybean aphid</name>
    <dbReference type="NCBI Taxonomy" id="307491"/>
    <lineage>
        <taxon>Eukaryota</taxon>
        <taxon>Metazoa</taxon>
        <taxon>Ecdysozoa</taxon>
        <taxon>Arthropoda</taxon>
        <taxon>Hexapoda</taxon>
        <taxon>Insecta</taxon>
        <taxon>Pterygota</taxon>
        <taxon>Neoptera</taxon>
        <taxon>Paraneoptera</taxon>
        <taxon>Hemiptera</taxon>
        <taxon>Sternorrhyncha</taxon>
        <taxon>Aphidomorpha</taxon>
        <taxon>Aphidoidea</taxon>
        <taxon>Aphididae</taxon>
        <taxon>Aphidini</taxon>
        <taxon>Aphis</taxon>
        <taxon>Aphis</taxon>
    </lineage>
</organism>
<dbReference type="EC" id="1.2.1.84" evidence="10"/>
<dbReference type="GO" id="GO:0005777">
    <property type="term" value="C:peroxisome"/>
    <property type="evidence" value="ECO:0007669"/>
    <property type="project" value="TreeGrafter"/>
</dbReference>
<comment type="similarity">
    <text evidence="2 10">Belongs to the fatty acyl-CoA reductase family.</text>
</comment>
<dbReference type="InterPro" id="IPR033640">
    <property type="entry name" value="FAR_C"/>
</dbReference>
<evidence type="ECO:0000259" key="11">
    <source>
        <dbReference type="Pfam" id="PF03015"/>
    </source>
</evidence>
<evidence type="ECO:0000256" key="6">
    <source>
        <dbReference type="ARBA" id="ARBA00022989"/>
    </source>
</evidence>
<comment type="function">
    <text evidence="10">Catalyzes the reduction of fatty acyl-CoA to fatty alcohols.</text>
</comment>
<dbReference type="InterPro" id="IPR013120">
    <property type="entry name" value="FAR_NAD-bd"/>
</dbReference>
<dbReference type="CDD" id="cd09071">
    <property type="entry name" value="FAR_C"/>
    <property type="match status" value="1"/>
</dbReference>
<evidence type="ECO:0000313" key="14">
    <source>
        <dbReference type="Proteomes" id="UP000475862"/>
    </source>
</evidence>
<feature type="domain" description="Fatty acyl-CoA reductase C-terminal" evidence="11">
    <location>
        <begin position="376"/>
        <end position="467"/>
    </location>
</feature>